<feature type="compositionally biased region" description="Basic and acidic residues" evidence="6">
    <location>
        <begin position="2406"/>
        <end position="2415"/>
    </location>
</feature>
<evidence type="ECO:0000256" key="3">
    <source>
        <dbReference type="ARBA" id="ARBA00022490"/>
    </source>
</evidence>
<feature type="compositionally biased region" description="Basic and acidic residues" evidence="6">
    <location>
        <begin position="2643"/>
        <end position="2657"/>
    </location>
</feature>
<dbReference type="KEGG" id="emc:129344273"/>
<feature type="domain" description="HYDIN/VesB/CFA65-like Ig-like" evidence="8">
    <location>
        <begin position="4488"/>
        <end position="4585"/>
    </location>
</feature>
<feature type="region of interest" description="Disordered" evidence="6">
    <location>
        <begin position="2446"/>
        <end position="2525"/>
    </location>
</feature>
<feature type="compositionally biased region" description="Polar residues" evidence="6">
    <location>
        <begin position="2334"/>
        <end position="2343"/>
    </location>
</feature>
<keyword evidence="9" id="KW-1185">Reference proteome</keyword>
<dbReference type="CTD" id="54768"/>
<dbReference type="GO" id="GO:0003341">
    <property type="term" value="P:cilium movement"/>
    <property type="evidence" value="ECO:0007669"/>
    <property type="project" value="TreeGrafter"/>
</dbReference>
<dbReference type="Pfam" id="PF22544">
    <property type="entry name" value="HYDIN_VesB_CFA65-like_Ig"/>
    <property type="match status" value="3"/>
</dbReference>
<feature type="compositionally biased region" description="Basic and acidic residues" evidence="6">
    <location>
        <begin position="2351"/>
        <end position="2380"/>
    </location>
</feature>
<evidence type="ECO:0000313" key="9">
    <source>
        <dbReference type="Proteomes" id="UP001190640"/>
    </source>
</evidence>
<evidence type="ECO:0000259" key="7">
    <source>
        <dbReference type="Pfam" id="PF17213"/>
    </source>
</evidence>
<dbReference type="InterPro" id="IPR033768">
    <property type="entry name" value="Hydin_ADK"/>
</dbReference>
<dbReference type="PANTHER" id="PTHR23053:SF0">
    <property type="entry name" value="HYDROCEPHALUS-INDUCING PROTEIN HOMOLOG"/>
    <property type="match status" value="1"/>
</dbReference>
<organism evidence="9 10">
    <name type="scientific">Eublepharis macularius</name>
    <name type="common">Leopard gecko</name>
    <name type="synonym">Cyrtodactylus macularius</name>
    <dbReference type="NCBI Taxonomy" id="481883"/>
    <lineage>
        <taxon>Eukaryota</taxon>
        <taxon>Metazoa</taxon>
        <taxon>Chordata</taxon>
        <taxon>Craniata</taxon>
        <taxon>Vertebrata</taxon>
        <taxon>Euteleostomi</taxon>
        <taxon>Lepidosauria</taxon>
        <taxon>Squamata</taxon>
        <taxon>Bifurcata</taxon>
        <taxon>Gekkota</taxon>
        <taxon>Eublepharidae</taxon>
        <taxon>Eublepharinae</taxon>
        <taxon>Eublepharis</taxon>
    </lineage>
</organism>
<sequence length="5084" mass="568898">MKTGKIKKSLHPYKLPEGFQSKVVAPRNPKLIREEEKKDAPLTPSAFLKEMSLTTEQKLASTHEMRLPRIVQLLDMSETSHQKFSSVDLDQTLFQPFPSEVIFQNFAPCEIYEVPLILRNNDKIPRLVKVVLQSSPYFQVISPNNVCNKVAPGMPSTFRILFTPEENKDYLHEVTCITEREKFIVPIRAIGARGILDFPDQLNFSTCPVKYNTQKTLLVRNIGNREARYQITTQKPFSVEPSTGTLGVGETTQFTVEFLPQEMGNHCADLVVHYDTGEDIHVCIYGAAADVYVRLEKNSLTIEKTFITLANQRSVAIHNRSNIIAHFQWKFFATQVEEVEKKQTLCSSLQVEEEGVVDQFLEECITDPALRERLSIVTRTFRNRQAVVHEDPMFFNNNIFTIEPLEGDVWPNSTTEVTVIFRPQEAGMYHRTIYCDISGRESRLPLRIKGEAMGPKLLFNFDQLNIGKIFFGSSHSYEAILSNQGAIDALFSLSWPSTALGACFAFWPSEGIIQPGGHQAIQITFSSTILGEFSEEFQFNVNGSPQPVKLVIRGCVIGPTFHFNVPSLNFGAVSFGFPHTLSCCLSNTSLVSMTFSLRVPGDGSEEPSVESRIQASDITREDWRKAHFGSARPKEFTITPSRGTIRPQGLMDIQVTLCSNTVKKYETALVVDVKGIGEEVLALLITARCVTPALCVANPTVNFGRCFLKFPYRQMVKLVNDSDLPGCYGLLPQKYETTPPILHSSPAPSGIILPHTTVEIPIVLEVQERGQQVATAHVSVFGSEDPPLVIKLVTFGEGPVVYVHPAKLDFGNIQVLKDASRMLCLSNQSVIPAPFEAQMARSHSLWRIQPSKGVVPPEAEISITLIAHLNDTVQFQDKVHLAIENSISYIIPIQATGIGTTIVTDKPFAPAINLGPHFSLDPCYYRFKVTNCGRRTHQLYWMTEGFPPFCQRKALPAVSGNTKNKGSCSQVKPHLPVFKLQPLRMELAPGKTMDMMLEGSSDTPKVVKERLICHAIIGKQSGKERIMAVDVTCEFIAPVLQMSSSEITFQVEKSPGGALTAQYEPLTLKNVSSLPLNVLLSLQDPFFLCDSELKPLPAPCQPIPIDIDGEHHLYAGFDPTYRDDLYNRVAEEVLIVHYLEHPHADRVKLRGEVRFPNLHFQTMHLDFGCVLNDTEVVHFIDMTNCSPLVVKYRWSFPPDDHGTQIREEAVEEATSCEDEEEPSVKELSDVVADVSEAKALLPSAGEVEGLLKENQAENKEALWCSEPEELQTIGAEEVFDILPLYGILQPDESQQMSFTFYGHANIVARVRALCEVEGGPTYEIMLSGEASLVSYAFDSKEIDYGLQLFDQVSEAEITLRNTGKVGFEYTVLDAVLASANNPPPGVPLTLPVANYIESEKEQVLKVYYLPGVPEVFQRTFKIQVAHLEPDIITLKGEGIFPRICLDLPRNLRGNEQYSSILREAKQRIEHDSQKERPFSNSEAVAPDPLVDESITALDTQLQMEVERLLVQQHALEQQRFLTCEDPAVSQRARRKLVKAQLPEYILDFGYIILGTIRTYIVKITNTSQFPVSFHADRRTLRDTGFSIELDRVKNLPYCETETFEIRFDPQSANRPLGEVKVLLPIKVVSGPTFHISLCATVIMPSLCMSNDNLEFSAVQCGQCQMETIQLHNQLQVTCEWFATSNEQVKKVDKHMPAPLRRKMRQELKSKPHVFEMIPPYGILSPGERLNVQVKFAPREEKFYSNYLIVSISQSTQQLLLHVSGHGLEPRLEFNPSIVELGPLLPYAVGDEAEMVVKNPCSFPIEFYSLELDQQYLLEERILRMLKGYDNHKILLLPPRLPGEKLPPEVLEYYEEQKKIQGDQESVNQDHEDEVNTHMSEQRINALPSGMVQTASIGGSILPSVSHHEANRSFRVESKFDQEEEEEEEGTDKGQVLGSQQSFTRQKEAVGELDNNPVSRAIARHLGIDISPEGRAARNRRGIAIVIHGAPLTGKTSAAITLAKHYNSACLSIDSVVMEAICEGSSSAGLRARELCIRAAIELAQRETDETGKQESDGQPVTSLGTRLSTEALAKYTSEGSQQSSESKMGPQSTTSRGYRGSSVTAKGKSEGHASQAQKQQQHPQSDQPGSQIPSSPIPSAPIQRRLSISASIAGDSGLMSCVFPEELLVEILSERMQLSDCYRGVVFDGLDTLFARNVSVALLCLLKAINNRRHIYFVNLFQDFAAMKARDKAKQEQEEREQQEALAREKARLQEMDEEQYDALTEEQKIQFDGELLQALRERKKREMEKLARELEEKKLQQELERLREEEEMKKKSKRYKRDAGKEKEESTGKKAQQGSKQNAPVPALKSDYKLNEGVERKVSAKERPDVNVNEKDEKKKKSKQGQNGPQGGAPPLAQEEEETEKEMMSESEKTLAQRFKLYEASQKEIAQILLFWDRVQSIQLQPSGSEEKQDEVEDQRQAPSGRKGRKDRERERQERLEKERAERERLEKEKAEKERLEKLKAMEENRIAGQEGEGEGTDSVGIPCLEIQVLSSEDSSGKRILESGKLPNVEQILNSLGLGPSGPPIPPTAFFSVIPYPEKRLPPAPGEALKHFVFLALEDINVSEDDKKDAEAETPASLPTAKVSEEQITPTRGRSKKEKTELIRDPSKDKKGTTRSRKGAHPSPSTLTPLSELDQAGLAAEPSAEKLLKLTSFRWTVPANGEVLMRIHFSSTKTGLFDQVLNFEIQGTRRQYQVYCRGVCTYPTISQDPRIVFPHRKKSAKPDEIVFKKYIMSLGVFHFGPLLCGKSRDKYKANRSPNHFENITILNISPLECEVTFCFQHDYKAVTYLFDPPTMSLKPNEQQQLTIWAYPTGSGIFEDSIVCCIKDNPEPVTFRICCQGVRPELELDRKLLHFEKLLLHRKESKSLFLKNNTPLPVAWRISGLENIGEDFSVSDDMGIVEAFSEYCLQVYFKASKVLNIKRAIRLEVSDAENVLGIVQIENIQVVAEAYDVTLDISFPKGTDGGLEFGSVRVMDEAKQTLSLKNKGKYEIGFSFSVESTDHGLPNLSSLFSIQPQKGNLGANDRPTQVQIIFRSKKEVKVEDKPILICHVIEPSLCEGGEVIAKIPVRLTVHSLFSKYNISPPSLINFGPVVHGSRKSSSFTIENKGYLEFKFGICKQVRDNVISLRKGPSHIKSSRSRDADIRQNAALGRQSRRSESLQKDMSLARFSLGIFCVYPGFGSISPGGQQVITVDCVADTVGKSEEYLTIEVSDRDPDDNPNGISYVLIAESCIPGFVTDDVRSIFEEHQVCNSSTLNQVLKNTGCEGVFVTDENKFIFHNVLVGHQATARFKICNHGRIPCDVILAIKPISAKSTTRISDIFEVHPARMCIASRLHAFATVTFLPQTMQSYQCIFEASVDAATSIAAKSRSLSFEITGDGNLPQVTIVRPVLRNKKGDPLLLFKRLWLGNSEKLPLVLKNIGNIVVQLHLDMSDEYGAFMLKPKPGTECIYVSQSEESESNEGGRKPHTASLVLHNGESAEFDVIFQPNVTQQIEGLIHLSIMDNQYEDTSIQMVGEGYQDDITLDNITSLVAEDYWENAERHLEEDFAENARVDCIQFGDCHIGKVYQTTFTITNHSRSDVMRFEWPTWGPLQFSPQVGHLHVGCTKHTILTLKSSMPVTFTPQPIKCKVCKITFQQPAEQVPDWDDRQHTVKWVDVSKAATSTRPSKKKVIETDPEPVHTVMEDSGRELELLVSANIDYAQYKMEVEPVHFKETLLFQTRVFKVELFNTGNVQLEYFWKVVMEDSGRAVNFAVEQAPTSPEGTARCLSALSVKSQISRPLSQLGSMLDSFSSYLFPAVPCSPFSVEPISGIIPSGSSQVLQVKFSPLELGEFEGRLLCSILNLKPEEEGPVVPVKGKSLLPYCHFELEDSDYITANRRNPDLRGPGGAALDPSTKVIEFTSIGVHTRNTKSFAIMNPTNASYTFQWTCEQQEQGQEQAAFVCFTERGQLRTEKKVEVIFEFIPEHLDITESFWTFTIPEHSLSVPFLLVGHTVDPAVSLDRYHINFHSLLIGHEARDSINIINSENETFGFAFRDSSCFSEGRINCLQVQPMEGLIPPCSRVPVNISFMPTLEGEVNFNLICDVSRKIHPLCLNVKATGHTMNLSVKYEESNSVVIELDPDQVNTIHFKEIQVNDYARYTFSVLNTGKFNFTFSWEFHNTRALQRYFTISPDSGRVEAGEHVESVLSFHPLKTCTLKDVELRLQIRHGPMFICALQGAAVSPSVHFSFTKVDFGNCFIYHAGMPIAKRVLTVTNKDDKLVSLECLFTSTAYLEVGFHGEVLNPGGKAEIPFTFYPREAISYHEVITFEINGLSQRTVEVLGRGIEMKIDVVQPPSKVLKFGAVPPGHTVKKTVILANNSICVVSFNLSFMSSVPELQEAKVLTMSPSTEISLKPKGGTCRVEVTFNPKSRIRQFTEEVLLECHGILHSLFAVQGCCQGIEVSLEQNHIPFGAVVQRSRASRRIMMQNTGDIGVGFKWDSKRFKPDFSIKPVEGYISPGMDVAFEVTFHPVEQSQDICYENLLCQIQGSEPLKLSLTGCCVGVPPVKEVVNFQCQVRAKNTQTIILSNRTNQPWTLQPIIEGEQWKGAEFIRVEAHQQNKPYEVTYRPLTMNVEGKKDQGSIFFPLPDGTGLLYLLQGTTEPPKSSGNIMREVPCKTSYTELLSITNWLNKPQRFRVSLDMIRPDRLEVTTTLKTLDYIDVPASAKKDHKLTFFSYKEGVYCAKVTFRNEATQEYLFYLITFKAVPCGPLGTIELMASVRQSTSSSLKVENPLQYPVTFNTDCKVPDITLPPHIIVPAQSEGMLAFEFQPMRPGETSGRLTLNSNELGSFQYDLILKATPARPEKPLHFCTMLGSSQNIITKFVNYTRQKTEYSTKIDSPDFHVDKVINAAAGSQTGTEVSVEVTFEPCQLGETRGTLVLSSTTGGDYIIPLFGSSVPPKPQGPFQIKAGSNTAIIFKNVFLQTMAFSYTVENPAFTVKAPENIRSKKSATIVVSFEGHPSGTKAPVTSKLVISCPRATGMGLGISWVYYLKGIMPEK</sequence>
<feature type="domain" description="Hydin adenylate kinase-like" evidence="7">
    <location>
        <begin position="1983"/>
        <end position="2190"/>
    </location>
</feature>
<dbReference type="Pfam" id="PF17213">
    <property type="entry name" value="Hydin_ADK"/>
    <property type="match status" value="1"/>
</dbReference>
<keyword evidence="5" id="KW-0966">Cell projection</keyword>
<feature type="compositionally biased region" description="Basic and acidic residues" evidence="6">
    <location>
        <begin position="2471"/>
        <end position="2511"/>
    </location>
</feature>
<evidence type="ECO:0000256" key="6">
    <source>
        <dbReference type="SAM" id="MobiDB-lite"/>
    </source>
</evidence>
<feature type="domain" description="HYDIN/VesB/CFA65-like Ig-like" evidence="8">
    <location>
        <begin position="195"/>
        <end position="287"/>
    </location>
</feature>
<feature type="domain" description="HYDIN/VesB/CFA65-like Ig-like" evidence="8">
    <location>
        <begin position="455"/>
        <end position="555"/>
    </location>
</feature>
<feature type="region of interest" description="Disordered" evidence="6">
    <location>
        <begin position="1858"/>
        <end position="1877"/>
    </location>
</feature>
<protein>
    <submittedName>
        <fullName evidence="10">Hydrocephalus-inducing protein homolog</fullName>
    </submittedName>
</protein>
<gene>
    <name evidence="10" type="primary">HYDIN</name>
</gene>
<feature type="region of interest" description="Disordered" evidence="6">
    <location>
        <begin position="1916"/>
        <end position="1939"/>
    </location>
</feature>
<dbReference type="Proteomes" id="UP001190640">
    <property type="component" value="Chromosome 16"/>
</dbReference>
<feature type="region of interest" description="Disordered" evidence="6">
    <location>
        <begin position="2046"/>
        <end position="2140"/>
    </location>
</feature>
<evidence type="ECO:0000313" key="10">
    <source>
        <dbReference type="RefSeq" id="XP_054856814.1"/>
    </source>
</evidence>
<dbReference type="Gene3D" id="3.40.50.300">
    <property type="entry name" value="P-loop containing nucleotide triphosphate hydrolases"/>
    <property type="match status" value="1"/>
</dbReference>
<feature type="compositionally biased region" description="Polar residues" evidence="6">
    <location>
        <begin position="2077"/>
        <end position="2104"/>
    </location>
</feature>
<name>A0AA97KJU7_EUBMA</name>
<dbReference type="GeneID" id="129344273"/>
<dbReference type="GO" id="GO:1904158">
    <property type="term" value="P:axonemal central apparatus assembly"/>
    <property type="evidence" value="ECO:0007669"/>
    <property type="project" value="TreeGrafter"/>
</dbReference>
<feature type="compositionally biased region" description="Polar residues" evidence="6">
    <location>
        <begin position="2056"/>
        <end position="2068"/>
    </location>
</feature>
<feature type="compositionally biased region" description="Low complexity" evidence="6">
    <location>
        <begin position="2112"/>
        <end position="2134"/>
    </location>
</feature>
<dbReference type="InterPro" id="IPR013783">
    <property type="entry name" value="Ig-like_fold"/>
</dbReference>
<dbReference type="GO" id="GO:0005930">
    <property type="term" value="C:axoneme"/>
    <property type="evidence" value="ECO:0007669"/>
    <property type="project" value="TreeGrafter"/>
</dbReference>
<dbReference type="InterPro" id="IPR033305">
    <property type="entry name" value="Hydin-like"/>
</dbReference>
<evidence type="ECO:0000259" key="8">
    <source>
        <dbReference type="Pfam" id="PF22544"/>
    </source>
</evidence>
<keyword evidence="3" id="KW-0963">Cytoplasm</keyword>
<comment type="subcellular location">
    <subcellularLocation>
        <location evidence="1">Cell projection</location>
        <location evidence="1">Cilium</location>
    </subcellularLocation>
    <subcellularLocation>
        <location evidence="2">Cytoplasm</location>
    </subcellularLocation>
</comment>
<accession>A0AA97KJU7</accession>
<reference evidence="10" key="1">
    <citation type="submission" date="2025-08" db="UniProtKB">
        <authorList>
            <consortium name="RefSeq"/>
        </authorList>
    </citation>
    <scope>IDENTIFICATION</scope>
    <source>
        <tissue evidence="10">Blood</tissue>
    </source>
</reference>
<dbReference type="InterPro" id="IPR027417">
    <property type="entry name" value="P-loop_NTPase"/>
</dbReference>
<dbReference type="PANTHER" id="PTHR23053">
    <property type="entry name" value="DLEC1 DELETED IN LUNG AND ESOPHAGEAL CANCER 1"/>
    <property type="match status" value="1"/>
</dbReference>
<evidence type="ECO:0000256" key="1">
    <source>
        <dbReference type="ARBA" id="ARBA00004138"/>
    </source>
</evidence>
<dbReference type="Gene3D" id="2.60.40.10">
    <property type="entry name" value="Immunoglobulins"/>
    <property type="match status" value="23"/>
</dbReference>
<proteinExistence type="predicted"/>
<keyword evidence="4" id="KW-0969">Cilium</keyword>
<feature type="compositionally biased region" description="Basic and acidic residues" evidence="6">
    <location>
        <begin position="2046"/>
        <end position="2055"/>
    </location>
</feature>
<feature type="compositionally biased region" description="Basic and acidic residues" evidence="6">
    <location>
        <begin position="2322"/>
        <end position="2333"/>
    </location>
</feature>
<dbReference type="RefSeq" id="XP_054856814.1">
    <property type="nucleotide sequence ID" value="XM_055000839.1"/>
</dbReference>
<feature type="region of interest" description="Disordered" evidence="6">
    <location>
        <begin position="2611"/>
        <end position="2676"/>
    </location>
</feature>
<evidence type="ECO:0000256" key="2">
    <source>
        <dbReference type="ARBA" id="ARBA00004496"/>
    </source>
</evidence>
<evidence type="ECO:0000256" key="4">
    <source>
        <dbReference type="ARBA" id="ARBA00023069"/>
    </source>
</evidence>
<feature type="compositionally biased region" description="Basic and acidic residues" evidence="6">
    <location>
        <begin position="1858"/>
        <end position="1875"/>
    </location>
</feature>
<evidence type="ECO:0000256" key="5">
    <source>
        <dbReference type="ARBA" id="ARBA00023273"/>
    </source>
</evidence>
<dbReference type="InterPro" id="IPR053879">
    <property type="entry name" value="HYDIN_VesB_CFA65-like_Ig"/>
</dbReference>
<feature type="region of interest" description="Disordered" evidence="6">
    <location>
        <begin position="2308"/>
        <end position="2415"/>
    </location>
</feature>